<evidence type="ECO:0000313" key="2">
    <source>
        <dbReference type="Proteomes" id="UP000649617"/>
    </source>
</evidence>
<dbReference type="AlphaFoldDB" id="A0A812X888"/>
<comment type="caution">
    <text evidence="1">The sequence shown here is derived from an EMBL/GenBank/DDBJ whole genome shotgun (WGS) entry which is preliminary data.</text>
</comment>
<dbReference type="EMBL" id="CAJNIZ010045373">
    <property type="protein sequence ID" value="CAE7718453.1"/>
    <property type="molecule type" value="Genomic_DNA"/>
</dbReference>
<reference evidence="1" key="1">
    <citation type="submission" date="2021-02" db="EMBL/GenBank/DDBJ databases">
        <authorList>
            <person name="Dougan E. K."/>
            <person name="Rhodes N."/>
            <person name="Thang M."/>
            <person name="Chan C."/>
        </authorList>
    </citation>
    <scope>NUCLEOTIDE SEQUENCE</scope>
</reference>
<organism evidence="1 2">
    <name type="scientific">Symbiodinium pilosum</name>
    <name type="common">Dinoflagellate</name>
    <dbReference type="NCBI Taxonomy" id="2952"/>
    <lineage>
        <taxon>Eukaryota</taxon>
        <taxon>Sar</taxon>
        <taxon>Alveolata</taxon>
        <taxon>Dinophyceae</taxon>
        <taxon>Suessiales</taxon>
        <taxon>Symbiodiniaceae</taxon>
        <taxon>Symbiodinium</taxon>
    </lineage>
</organism>
<evidence type="ECO:0000313" key="1">
    <source>
        <dbReference type="EMBL" id="CAE7718453.1"/>
    </source>
</evidence>
<dbReference type="OrthoDB" id="445486at2759"/>
<keyword evidence="2" id="KW-1185">Reference proteome</keyword>
<protein>
    <submittedName>
        <fullName evidence="1">Uncharacterized protein</fullName>
    </submittedName>
</protein>
<sequence>MVGDGAACADLARVSAAARADACQCPAVALAGSLSAKDAEKGTHKILKLFGLSLNVKISKAELLVSGEPLRIAYLKPSDYLAKLLGYCAEAVWGREQRPQQRCQSFWKAYYAHHPGHEVYAKFGLSDLGNVVPILLHGDEGTGSKKQPVAIVNWQTPWGPPGKKASRVAKESDFNKCSLCASKKSAVSSCCKVPEAWADRKLDAGMSLVQEDFDELLTQFPSTTGHSAFSRHLVFVLPTHLLKKGTEVLDGMLGACAEDLRSLFSTGVMVGSTKYYGALVGCKGDSKWHATVAKLLRSYTRLGEVNCKPICAECLGGDPLFPFEQTGDDAKWVETLYESVPWDPAFLGPLESIPFDIHEPARKYKRDLLHVFKIGLGRDVAGGIMTLLSRFFRWFDAPGDSISLDNRLKRMHARFSLFCLADGRCPHLRCFTKDSMHMPRVDSYAFTNTKGSDTMLLMLWLKLECNLALASHRDHPRKDLLQVSSQACAASIEMFRVCYSHGLFLPRPCMVTLRDEMLRVTRGYNYLAKG</sequence>
<name>A0A812X888_SYMPI</name>
<gene>
    <name evidence="1" type="ORF">SPIL2461_LOCUS20437</name>
</gene>
<feature type="non-terminal residue" evidence="1">
    <location>
        <position position="1"/>
    </location>
</feature>
<dbReference type="Proteomes" id="UP000649617">
    <property type="component" value="Unassembled WGS sequence"/>
</dbReference>
<accession>A0A812X888</accession>
<proteinExistence type="predicted"/>